<keyword evidence="1" id="KW-0732">Signal</keyword>
<dbReference type="InParanoid" id="A0A2V0NS77"/>
<feature type="chain" id="PRO_5016139149" evidence="1">
    <location>
        <begin position="21"/>
        <end position="253"/>
    </location>
</feature>
<comment type="caution">
    <text evidence="2">The sequence shown here is derived from an EMBL/GenBank/DDBJ whole genome shotgun (WGS) entry which is preliminary data.</text>
</comment>
<gene>
    <name evidence="2" type="ORF">Rsub_03312</name>
</gene>
<dbReference type="OrthoDB" id="537094at2759"/>
<name>A0A2V0NS77_9CHLO</name>
<evidence type="ECO:0000313" key="2">
    <source>
        <dbReference type="EMBL" id="GBF90179.1"/>
    </source>
</evidence>
<protein>
    <submittedName>
        <fullName evidence="2">Uncharacterized protein</fullName>
    </submittedName>
</protein>
<accession>A0A2V0NS77</accession>
<dbReference type="Proteomes" id="UP000247498">
    <property type="component" value="Unassembled WGS sequence"/>
</dbReference>
<keyword evidence="3" id="KW-1185">Reference proteome</keyword>
<dbReference type="AlphaFoldDB" id="A0A2V0NS77"/>
<dbReference type="EMBL" id="BDRX01000015">
    <property type="protein sequence ID" value="GBF90179.1"/>
    <property type="molecule type" value="Genomic_DNA"/>
</dbReference>
<reference evidence="2 3" key="1">
    <citation type="journal article" date="2018" name="Sci. Rep.">
        <title>Raphidocelis subcapitata (=Pseudokirchneriella subcapitata) provides an insight into genome evolution and environmental adaptations in the Sphaeropleales.</title>
        <authorList>
            <person name="Suzuki S."/>
            <person name="Yamaguchi H."/>
            <person name="Nakajima N."/>
            <person name="Kawachi M."/>
        </authorList>
    </citation>
    <scope>NUCLEOTIDE SEQUENCE [LARGE SCALE GENOMIC DNA]</scope>
    <source>
        <strain evidence="2 3">NIES-35</strain>
    </source>
</reference>
<sequence length="253" mass="26566">MARTALFSVCLVLLAGSAWAQGLEPIAPLFPTAAPAPPGPGGAAPYGNVPTGLANLDITALAPAMSVMPVLTLDSTMKFLELLPLINVTWVMEVLPYLKGLNTTGLGEYAKPLVPLLSEVKPSVFGYYLKLLNGIDVKALTALVPSVFKLNPTNVGRLVPAINAFDPKTMSKLAELLTKLTPETYDALIDVVNLGVPAINVLAEKMSLLPSISLPEPQPFVETPEAAAAPAPAPAATNSWTSHFGFKPLPFFG</sequence>
<proteinExistence type="predicted"/>
<feature type="signal peptide" evidence="1">
    <location>
        <begin position="1"/>
        <end position="20"/>
    </location>
</feature>
<evidence type="ECO:0000256" key="1">
    <source>
        <dbReference type="SAM" id="SignalP"/>
    </source>
</evidence>
<evidence type="ECO:0000313" key="3">
    <source>
        <dbReference type="Proteomes" id="UP000247498"/>
    </source>
</evidence>
<organism evidence="2 3">
    <name type="scientific">Raphidocelis subcapitata</name>
    <dbReference type="NCBI Taxonomy" id="307507"/>
    <lineage>
        <taxon>Eukaryota</taxon>
        <taxon>Viridiplantae</taxon>
        <taxon>Chlorophyta</taxon>
        <taxon>core chlorophytes</taxon>
        <taxon>Chlorophyceae</taxon>
        <taxon>CS clade</taxon>
        <taxon>Sphaeropleales</taxon>
        <taxon>Selenastraceae</taxon>
        <taxon>Raphidocelis</taxon>
    </lineage>
</organism>